<dbReference type="AlphaFoldDB" id="A0A3M8QNC3"/>
<accession>A0A3M8QNC3</accession>
<dbReference type="EMBL" id="RIZI01000195">
    <property type="protein sequence ID" value="RNF57759.1"/>
    <property type="molecule type" value="Genomic_DNA"/>
</dbReference>
<gene>
    <name evidence="1" type="ORF">EC580_14105</name>
</gene>
<sequence>MFYEQSLNGVSGRGNGMLQVCWLASRYLRHRGVAMPKNFFKERRGLGAHERTFRWYIER</sequence>
<name>A0A3M8QNC3_9PROT</name>
<reference evidence="1" key="1">
    <citation type="submission" date="2018-10" db="EMBL/GenBank/DDBJ databases">
        <title>Acidithiobacillus sulfuriphilus sp. nov.: an extremely acidophilic sulfur-oxidizing chemolithotroph isolated from a neutral pH environment.</title>
        <authorList>
            <person name="Falagan C."/>
            <person name="Moya-Beltran A."/>
            <person name="Quatrini R."/>
            <person name="Johnson D.B."/>
        </authorList>
    </citation>
    <scope>NUCLEOTIDE SEQUENCE [LARGE SCALE GENOMIC DNA]</scope>
    <source>
        <strain evidence="1">CJ-2</strain>
    </source>
</reference>
<comment type="caution">
    <text evidence="1">The sequence shown here is derived from an EMBL/GenBank/DDBJ whole genome shotgun (WGS) entry which is preliminary data.</text>
</comment>
<evidence type="ECO:0000313" key="1">
    <source>
        <dbReference type="EMBL" id="RNF57759.1"/>
    </source>
</evidence>
<organism evidence="1">
    <name type="scientific">Acidithiobacillus sulfuriphilus</name>
    <dbReference type="NCBI Taxonomy" id="1867749"/>
    <lineage>
        <taxon>Bacteria</taxon>
        <taxon>Pseudomonadati</taxon>
        <taxon>Pseudomonadota</taxon>
        <taxon>Acidithiobacillia</taxon>
        <taxon>Acidithiobacillales</taxon>
        <taxon>Acidithiobacillaceae</taxon>
        <taxon>Acidithiobacillus</taxon>
    </lineage>
</organism>
<protein>
    <submittedName>
        <fullName evidence="1">Uncharacterized protein</fullName>
    </submittedName>
</protein>
<proteinExistence type="predicted"/>